<evidence type="ECO:0008006" key="8">
    <source>
        <dbReference type="Google" id="ProtNLM"/>
    </source>
</evidence>
<name>A0A511SXC6_MYXFU</name>
<gene>
    <name evidence="6" type="ORF">MFU01_16010</name>
</gene>
<evidence type="ECO:0000256" key="3">
    <source>
        <dbReference type="ARBA" id="ARBA00022692"/>
    </source>
</evidence>
<dbReference type="AlphaFoldDB" id="A0A511SXC6"/>
<comment type="subcellular location">
    <subcellularLocation>
        <location evidence="1">Cell membrane</location>
    </subcellularLocation>
</comment>
<evidence type="ECO:0000313" key="7">
    <source>
        <dbReference type="Proteomes" id="UP000321514"/>
    </source>
</evidence>
<proteinExistence type="predicted"/>
<keyword evidence="2" id="KW-1003">Cell membrane</keyword>
<reference evidence="6 7" key="1">
    <citation type="submission" date="2019-07" db="EMBL/GenBank/DDBJ databases">
        <title>Whole genome shotgun sequence of Myxococcus fulvus NBRC 100333.</title>
        <authorList>
            <person name="Hosoyama A."/>
            <person name="Uohara A."/>
            <person name="Ohji S."/>
            <person name="Ichikawa N."/>
        </authorList>
    </citation>
    <scope>NUCLEOTIDE SEQUENCE [LARGE SCALE GENOMIC DNA]</scope>
    <source>
        <strain evidence="6 7">NBRC 100333</strain>
    </source>
</reference>
<keyword evidence="4" id="KW-1133">Transmembrane helix</keyword>
<dbReference type="GO" id="GO:0044781">
    <property type="term" value="P:bacterial-type flagellum organization"/>
    <property type="evidence" value="ECO:0007669"/>
    <property type="project" value="InterPro"/>
</dbReference>
<dbReference type="GO" id="GO:0016020">
    <property type="term" value="C:membrane"/>
    <property type="evidence" value="ECO:0007669"/>
    <property type="project" value="InterPro"/>
</dbReference>
<accession>A0A511SXC6</accession>
<evidence type="ECO:0000313" key="6">
    <source>
        <dbReference type="EMBL" id="GEN06564.1"/>
    </source>
</evidence>
<sequence>MQVATLLVLALALLGPMGGMSMVSVARGVLLVGALGGLGWWWWRRGARGTSAASLERLKVVSRAGLSPRCGLALVEVEGRDFLVTFGDAFAHVHALPERRQAAPFVLAPARRPRPGRGMRRGMRS</sequence>
<keyword evidence="3" id="KW-0812">Transmembrane</keyword>
<dbReference type="Proteomes" id="UP000321514">
    <property type="component" value="Unassembled WGS sequence"/>
</dbReference>
<keyword evidence="5" id="KW-0472">Membrane</keyword>
<dbReference type="STRING" id="1334629.MFUL124B02_32905"/>
<evidence type="ECO:0000256" key="4">
    <source>
        <dbReference type="ARBA" id="ARBA00022989"/>
    </source>
</evidence>
<dbReference type="EMBL" id="BJXR01000016">
    <property type="protein sequence ID" value="GEN06564.1"/>
    <property type="molecule type" value="Genomic_DNA"/>
</dbReference>
<comment type="caution">
    <text evidence="6">The sequence shown here is derived from an EMBL/GenBank/DDBJ whole genome shotgun (WGS) entry which is preliminary data.</text>
</comment>
<dbReference type="Pfam" id="PF04347">
    <property type="entry name" value="FliO"/>
    <property type="match status" value="1"/>
</dbReference>
<dbReference type="InterPro" id="IPR022781">
    <property type="entry name" value="Flagellar_biosynth_FliO"/>
</dbReference>
<evidence type="ECO:0000256" key="2">
    <source>
        <dbReference type="ARBA" id="ARBA00022475"/>
    </source>
</evidence>
<evidence type="ECO:0000256" key="5">
    <source>
        <dbReference type="ARBA" id="ARBA00023136"/>
    </source>
</evidence>
<organism evidence="6 7">
    <name type="scientific">Myxococcus fulvus</name>
    <dbReference type="NCBI Taxonomy" id="33"/>
    <lineage>
        <taxon>Bacteria</taxon>
        <taxon>Pseudomonadati</taxon>
        <taxon>Myxococcota</taxon>
        <taxon>Myxococcia</taxon>
        <taxon>Myxococcales</taxon>
        <taxon>Cystobacterineae</taxon>
        <taxon>Myxococcaceae</taxon>
        <taxon>Myxococcus</taxon>
    </lineage>
</organism>
<protein>
    <recommendedName>
        <fullName evidence="8">Flagellar biosynthesis protein FliO</fullName>
    </recommendedName>
</protein>
<evidence type="ECO:0000256" key="1">
    <source>
        <dbReference type="ARBA" id="ARBA00004236"/>
    </source>
</evidence>